<name>A0ABQ3F3K2_9ACTN</name>
<dbReference type="PRINTS" id="PR00014">
    <property type="entry name" value="FNTYPEIII"/>
</dbReference>
<dbReference type="InterPro" id="IPR036116">
    <property type="entry name" value="FN3_sf"/>
</dbReference>
<protein>
    <submittedName>
        <fullName evidence="6">Hydrolase</fullName>
    </submittedName>
</protein>
<evidence type="ECO:0000313" key="7">
    <source>
        <dbReference type="Proteomes" id="UP000642673"/>
    </source>
</evidence>
<comment type="caution">
    <text evidence="6">The sequence shown here is derived from an EMBL/GenBank/DDBJ whole genome shotgun (WGS) entry which is preliminary data.</text>
</comment>
<evidence type="ECO:0000256" key="2">
    <source>
        <dbReference type="ARBA" id="ARBA00023326"/>
    </source>
</evidence>
<dbReference type="InterPro" id="IPR050713">
    <property type="entry name" value="RTP_Phos/Ushers"/>
</dbReference>
<feature type="domain" description="Fibronectin type-III" evidence="5">
    <location>
        <begin position="128"/>
        <end position="218"/>
    </location>
</feature>
<dbReference type="Gene3D" id="2.60.40.10">
    <property type="entry name" value="Immunoglobulins"/>
    <property type="match status" value="3"/>
</dbReference>
<dbReference type="SUPFAM" id="SSF49265">
    <property type="entry name" value="Fibronectin type III"/>
    <property type="match status" value="2"/>
</dbReference>
<feature type="domain" description="Fibronectin type-III" evidence="5">
    <location>
        <begin position="34"/>
        <end position="121"/>
    </location>
</feature>
<dbReference type="GO" id="GO:0016787">
    <property type="term" value="F:hydrolase activity"/>
    <property type="evidence" value="ECO:0007669"/>
    <property type="project" value="UniProtKB-KW"/>
</dbReference>
<evidence type="ECO:0000256" key="3">
    <source>
        <dbReference type="SAM" id="MobiDB-lite"/>
    </source>
</evidence>
<proteinExistence type="predicted"/>
<keyword evidence="2" id="KW-0119">Carbohydrate metabolism</keyword>
<gene>
    <name evidence="6" type="ORF">GCM10010347_55160</name>
</gene>
<sequence>MRNPARRPGRTAAALSLCLALAACSGSGPQSPPAPAGITAQAGSATSVHVMWEAPSGGTAVTGYQLFQADRLIRDVPAEKTMVDVTGLSPLTAYAFTVRAKGADGRRSPHSAAARVTTPAARAEDHRAPTAPATTTGRADGPRAARLTWAPASDDTGVTAYDVYQGGVRIHTAGPGETSTTLTGLQPGTRYGFTVRARDGSDNASPDGPLAEVTTPADPAQGPDTAPSGFTAVASPGAVTLSWTAPATGHETAEYQLYVNGQPVTVIQFGSGAVPRGTVVHRLTVTEPAGTVWSLKLRARLPDGNWGAFTPERRTVLAG</sequence>
<dbReference type="SMART" id="SM00060">
    <property type="entry name" value="FN3"/>
    <property type="match status" value="3"/>
</dbReference>
<dbReference type="InterPro" id="IPR003961">
    <property type="entry name" value="FN3_dom"/>
</dbReference>
<dbReference type="PROSITE" id="PS51257">
    <property type="entry name" value="PROKAR_LIPOPROTEIN"/>
    <property type="match status" value="1"/>
</dbReference>
<dbReference type="RefSeq" id="WP_229874039.1">
    <property type="nucleotide sequence ID" value="NZ_BMVP01000015.1"/>
</dbReference>
<keyword evidence="4" id="KW-0732">Signal</keyword>
<accession>A0ABQ3F3K2</accession>
<feature type="compositionally biased region" description="Low complexity" evidence="3">
    <location>
        <begin position="112"/>
        <end position="121"/>
    </location>
</feature>
<organism evidence="6 7">
    <name type="scientific">Streptomyces cirratus</name>
    <dbReference type="NCBI Taxonomy" id="68187"/>
    <lineage>
        <taxon>Bacteria</taxon>
        <taxon>Bacillati</taxon>
        <taxon>Actinomycetota</taxon>
        <taxon>Actinomycetes</taxon>
        <taxon>Kitasatosporales</taxon>
        <taxon>Streptomycetaceae</taxon>
        <taxon>Streptomyces</taxon>
    </lineage>
</organism>
<dbReference type="Pfam" id="PF00041">
    <property type="entry name" value="fn3"/>
    <property type="match status" value="2"/>
</dbReference>
<reference evidence="7" key="1">
    <citation type="journal article" date="2019" name="Int. J. Syst. Evol. Microbiol.">
        <title>The Global Catalogue of Microorganisms (GCM) 10K type strain sequencing project: providing services to taxonomists for standard genome sequencing and annotation.</title>
        <authorList>
            <consortium name="The Broad Institute Genomics Platform"/>
            <consortium name="The Broad Institute Genome Sequencing Center for Infectious Disease"/>
            <person name="Wu L."/>
            <person name="Ma J."/>
        </authorList>
    </citation>
    <scope>NUCLEOTIDE SEQUENCE [LARGE SCALE GENOMIC DNA]</scope>
    <source>
        <strain evidence="7">JCM 4738</strain>
    </source>
</reference>
<feature type="chain" id="PRO_5046775911" evidence="4">
    <location>
        <begin position="37"/>
        <end position="319"/>
    </location>
</feature>
<dbReference type="CDD" id="cd00063">
    <property type="entry name" value="FN3"/>
    <property type="match status" value="2"/>
</dbReference>
<dbReference type="Proteomes" id="UP000642673">
    <property type="component" value="Unassembled WGS sequence"/>
</dbReference>
<dbReference type="InterPro" id="IPR013783">
    <property type="entry name" value="Ig-like_fold"/>
</dbReference>
<dbReference type="PANTHER" id="PTHR46957">
    <property type="entry name" value="CYTOKINE RECEPTOR"/>
    <property type="match status" value="1"/>
</dbReference>
<dbReference type="EMBL" id="BMVP01000015">
    <property type="protein sequence ID" value="GHB77740.1"/>
    <property type="molecule type" value="Genomic_DNA"/>
</dbReference>
<feature type="region of interest" description="Disordered" evidence="3">
    <location>
        <begin position="103"/>
        <end position="142"/>
    </location>
</feature>
<keyword evidence="6" id="KW-0378">Hydrolase</keyword>
<evidence type="ECO:0000259" key="5">
    <source>
        <dbReference type="PROSITE" id="PS50853"/>
    </source>
</evidence>
<keyword evidence="2" id="KW-0624">Polysaccharide degradation</keyword>
<evidence type="ECO:0000256" key="1">
    <source>
        <dbReference type="ARBA" id="ARBA00023295"/>
    </source>
</evidence>
<keyword evidence="7" id="KW-1185">Reference proteome</keyword>
<feature type="compositionally biased region" description="Low complexity" evidence="3">
    <location>
        <begin position="129"/>
        <end position="139"/>
    </location>
</feature>
<feature type="signal peptide" evidence="4">
    <location>
        <begin position="1"/>
        <end position="36"/>
    </location>
</feature>
<evidence type="ECO:0000256" key="4">
    <source>
        <dbReference type="SAM" id="SignalP"/>
    </source>
</evidence>
<feature type="region of interest" description="Disordered" evidence="3">
    <location>
        <begin position="195"/>
        <end position="231"/>
    </location>
</feature>
<dbReference type="PROSITE" id="PS50853">
    <property type="entry name" value="FN3"/>
    <property type="match status" value="2"/>
</dbReference>
<dbReference type="PANTHER" id="PTHR46957:SF3">
    <property type="entry name" value="CYTOKINE RECEPTOR"/>
    <property type="match status" value="1"/>
</dbReference>
<keyword evidence="1" id="KW-0326">Glycosidase</keyword>
<evidence type="ECO:0000313" key="6">
    <source>
        <dbReference type="EMBL" id="GHB77740.1"/>
    </source>
</evidence>